<keyword evidence="3" id="KW-0408">Iron</keyword>
<evidence type="ECO:0000313" key="7">
    <source>
        <dbReference type="Proteomes" id="UP000238196"/>
    </source>
</evidence>
<reference evidence="6 7" key="1">
    <citation type="submission" date="2018-02" db="EMBL/GenBank/DDBJ databases">
        <title>novel marine gammaproteobacteria from coastal saline agro ecosystem.</title>
        <authorList>
            <person name="Krishnan R."/>
            <person name="Ramesh Kumar N."/>
        </authorList>
    </citation>
    <scope>NUCLEOTIDE SEQUENCE [LARGE SCALE GENOMIC DNA]</scope>
    <source>
        <strain evidence="6 7">228</strain>
    </source>
</reference>
<sequence length="109" mass="12100">MFLLCPLEQLVEGKSRGFQRNGTAIVAVRKNQQVYAYVNRCPHRGIPLEWQPDDFLDYSAEFIQCATHGALFSISSGECIAGPCVGQGLEPLQVSIDAQQQVWVSELDD</sequence>
<dbReference type="OrthoDB" id="9800776at2"/>
<dbReference type="SUPFAM" id="SSF50022">
    <property type="entry name" value="ISP domain"/>
    <property type="match status" value="1"/>
</dbReference>
<evidence type="ECO:0000256" key="2">
    <source>
        <dbReference type="ARBA" id="ARBA00022723"/>
    </source>
</evidence>
<dbReference type="EMBL" id="PRLP01000005">
    <property type="protein sequence ID" value="PPC79106.1"/>
    <property type="molecule type" value="Genomic_DNA"/>
</dbReference>
<dbReference type="PANTHER" id="PTHR40261:SF1">
    <property type="entry name" value="RIESKE DOMAIN-CONTAINING PROTEIN"/>
    <property type="match status" value="1"/>
</dbReference>
<keyword evidence="2" id="KW-0479">Metal-binding</keyword>
<proteinExistence type="predicted"/>
<comment type="caution">
    <text evidence="6">The sequence shown here is derived from an EMBL/GenBank/DDBJ whole genome shotgun (WGS) entry which is preliminary data.</text>
</comment>
<feature type="domain" description="Rieske" evidence="5">
    <location>
        <begin position="2"/>
        <end position="84"/>
    </location>
</feature>
<dbReference type="AlphaFoldDB" id="A0A2S5KXV7"/>
<dbReference type="InterPro" id="IPR036922">
    <property type="entry name" value="Rieske_2Fe-2S_sf"/>
</dbReference>
<dbReference type="PROSITE" id="PS51296">
    <property type="entry name" value="RIESKE"/>
    <property type="match status" value="1"/>
</dbReference>
<protein>
    <submittedName>
        <fullName evidence="6">Rieske (2Fe-2S) protein</fullName>
    </submittedName>
</protein>
<keyword evidence="1" id="KW-0001">2Fe-2S</keyword>
<dbReference type="PANTHER" id="PTHR40261">
    <property type="match status" value="1"/>
</dbReference>
<name>A0A2S5KXV7_9PROT</name>
<dbReference type="Pfam" id="PF00355">
    <property type="entry name" value="Rieske"/>
    <property type="match status" value="1"/>
</dbReference>
<dbReference type="Proteomes" id="UP000238196">
    <property type="component" value="Unassembled WGS sequence"/>
</dbReference>
<dbReference type="InterPro" id="IPR017941">
    <property type="entry name" value="Rieske_2Fe-2S"/>
</dbReference>
<evidence type="ECO:0000256" key="1">
    <source>
        <dbReference type="ARBA" id="ARBA00022714"/>
    </source>
</evidence>
<evidence type="ECO:0000256" key="3">
    <source>
        <dbReference type="ARBA" id="ARBA00023004"/>
    </source>
</evidence>
<dbReference type="GO" id="GO:0051537">
    <property type="term" value="F:2 iron, 2 sulfur cluster binding"/>
    <property type="evidence" value="ECO:0007669"/>
    <property type="project" value="UniProtKB-KW"/>
</dbReference>
<dbReference type="CDD" id="cd03467">
    <property type="entry name" value="Rieske"/>
    <property type="match status" value="1"/>
</dbReference>
<organism evidence="6 7">
    <name type="scientific">Proteobacteria bacterium 228</name>
    <dbReference type="NCBI Taxonomy" id="2083153"/>
    <lineage>
        <taxon>Bacteria</taxon>
        <taxon>Pseudomonadati</taxon>
        <taxon>Pseudomonadota</taxon>
    </lineage>
</organism>
<keyword evidence="4" id="KW-0411">Iron-sulfur</keyword>
<evidence type="ECO:0000259" key="5">
    <source>
        <dbReference type="PROSITE" id="PS51296"/>
    </source>
</evidence>
<gene>
    <name evidence="6" type="ORF">C4K68_01385</name>
</gene>
<dbReference type="Gene3D" id="2.102.10.10">
    <property type="entry name" value="Rieske [2Fe-2S] iron-sulphur domain"/>
    <property type="match status" value="1"/>
</dbReference>
<evidence type="ECO:0000256" key="4">
    <source>
        <dbReference type="ARBA" id="ARBA00023014"/>
    </source>
</evidence>
<dbReference type="GO" id="GO:0046872">
    <property type="term" value="F:metal ion binding"/>
    <property type="evidence" value="ECO:0007669"/>
    <property type="project" value="UniProtKB-KW"/>
</dbReference>
<evidence type="ECO:0000313" key="6">
    <source>
        <dbReference type="EMBL" id="PPC79106.1"/>
    </source>
</evidence>
<accession>A0A2S5KXV7</accession>